<gene>
    <name evidence="12 18" type="primary">secA</name>
    <name evidence="18" type="ORF">D0502_01675</name>
    <name evidence="19" type="ORF">QUE93_04910</name>
</gene>
<evidence type="ECO:0000313" key="19">
    <source>
        <dbReference type="EMBL" id="MDM7646356.1"/>
    </source>
</evidence>
<keyword evidence="14" id="KW-0175">Coiled coil</keyword>
<feature type="binding site" evidence="12">
    <location>
        <position position="508"/>
    </location>
    <ligand>
        <name>ATP</name>
        <dbReference type="ChEBI" id="CHEBI:30616"/>
    </ligand>
</feature>
<dbReference type="InterPro" id="IPR027417">
    <property type="entry name" value="P-loop_NTPase"/>
</dbReference>
<dbReference type="FunFam" id="3.40.50.300:FF:000429">
    <property type="entry name" value="Preprotein translocase subunit SecA"/>
    <property type="match status" value="1"/>
</dbReference>
<evidence type="ECO:0000256" key="1">
    <source>
        <dbReference type="ARBA" id="ARBA00004170"/>
    </source>
</evidence>
<protein>
    <recommendedName>
        <fullName evidence="12 13">Protein translocase subunit SecA</fullName>
        <ecNumber evidence="12">7.4.2.8</ecNumber>
    </recommendedName>
</protein>
<feature type="domain" description="SecA family profile" evidence="17">
    <location>
        <begin position="1"/>
        <end position="586"/>
    </location>
</feature>
<feature type="binding site" evidence="12">
    <location>
        <position position="100"/>
    </location>
    <ligand>
        <name>ATP</name>
        <dbReference type="ChEBI" id="CHEBI:30616"/>
    </ligand>
</feature>
<dbReference type="Gene3D" id="3.40.50.300">
    <property type="entry name" value="P-loop containing nucleotide triphosphate hydrolases"/>
    <property type="match status" value="2"/>
</dbReference>
<evidence type="ECO:0000256" key="2">
    <source>
        <dbReference type="ARBA" id="ARBA00007650"/>
    </source>
</evidence>
<dbReference type="GeneID" id="97231458"/>
<dbReference type="InterPro" id="IPR011130">
    <property type="entry name" value="SecA_preprotein_X-link_dom"/>
</dbReference>
<evidence type="ECO:0000313" key="18">
    <source>
        <dbReference type="EMBL" id="MCX7578112.1"/>
    </source>
</evidence>
<dbReference type="PROSITE" id="PS51192">
    <property type="entry name" value="HELICASE_ATP_BIND_1"/>
    <property type="match status" value="1"/>
</dbReference>
<keyword evidence="4 12" id="KW-1003">Cell membrane</keyword>
<keyword evidence="11 12" id="KW-0472">Membrane</keyword>
<dbReference type="SMART" id="SM00957">
    <property type="entry name" value="SecA_DEAD"/>
    <property type="match status" value="1"/>
</dbReference>
<keyword evidence="8 12" id="KW-0653">Protein transport</keyword>
<dbReference type="InterPro" id="IPR020937">
    <property type="entry name" value="SecA_CS"/>
</dbReference>
<dbReference type="Proteomes" id="UP001242903">
    <property type="component" value="Unassembled WGS sequence"/>
</dbReference>
<dbReference type="Pfam" id="PF07516">
    <property type="entry name" value="SecA_SW"/>
    <property type="match status" value="1"/>
</dbReference>
<name>A0A9X3E887_9LACO</name>
<evidence type="ECO:0000256" key="8">
    <source>
        <dbReference type="ARBA" id="ARBA00022927"/>
    </source>
</evidence>
<dbReference type="Proteomes" id="UP001080333">
    <property type="component" value="Unassembled WGS sequence"/>
</dbReference>
<feature type="domain" description="Helicase ATP-binding" evidence="15">
    <location>
        <begin position="102"/>
        <end position="241"/>
    </location>
</feature>
<dbReference type="Gene3D" id="1.10.3060.10">
    <property type="entry name" value="Helical scaffold and wing domains of SecA"/>
    <property type="match status" value="1"/>
</dbReference>
<sequence length="804" mass="90809">MNNPIRKLVDNSKKQLKKLNNIADQVESYADQMSKMSDEALQAKTDEFKETINKATDGIKNKEKQNKALAKVLDEILPEAFAVAREGAKRVLGLYPFRVQIMGSAVLHDGNLAEMRTGEGKTLTATMAVYLNALSGRGVHVVTVNDYLSARDAEQMGQLYNWLGLSVGVNVGDAPAEEKRAAYDADITYSTNFNIGFDYLRDNMVRRAEERVMQRGLNFALIDEADSILIDTARTPLIISGPGSGISQMYARADRFVKTLQRDEDYKVDEEAKATMLTNEGIHKGEIFFNLDNLYDANDTALTHHIDQALRANFNYINDKDYVVQDGEVKLIDQSTGRISEGTRLSDGLHQAIEAKEGVEIQEENKSMAQITYQNLFRMYKKLSGMTGTAKTEEEELREIYNMEVITIPTNRPIQRVDYPDLLYPSVRAKYNAVVKLIVELHEKGQPILIGTGSVEASELLSKILMAQNVPHNVLNAKNNAKEAEIIANAGQRGAVTVATNMAGRGTDIKLGPGVEELGGLAVIATERHESRRIDNQLRGRAGRQGDRGFSQFFLSLEDDLMIRFGADRVRLLMQRLNLDEEDTVIKNRMITRSVESAQKRVEGNNYDTRKNVLQYDDVVREQRELVYHERDIVIDENESLEWVLMPMVERTINRVVDAQTKSKDNKTWDLAQIVAFVGNALGHEDAVTVEQLKGLSRDDIKAKLLRLAKDNYKEKQAQLYDPAQMLEFEKVVILRAVDQHWTDHIDSLDRLRQGVGLRGYGQLNPLIEYQNEAYANFNKMIADVEYDATRTFMKAEIRQNLRA</sequence>
<dbReference type="EMBL" id="QVOQ01000004">
    <property type="protein sequence ID" value="MCX7578112.1"/>
    <property type="molecule type" value="Genomic_DNA"/>
</dbReference>
<dbReference type="SUPFAM" id="SSF52540">
    <property type="entry name" value="P-loop containing nucleoside triphosphate hydrolases"/>
    <property type="match status" value="2"/>
</dbReference>
<dbReference type="GO" id="GO:0031522">
    <property type="term" value="C:cell envelope Sec protein transport complex"/>
    <property type="evidence" value="ECO:0007669"/>
    <property type="project" value="TreeGrafter"/>
</dbReference>
<dbReference type="InterPro" id="IPR014018">
    <property type="entry name" value="SecA_motor_DEAD"/>
</dbReference>
<dbReference type="Pfam" id="PF21090">
    <property type="entry name" value="P-loop_SecA"/>
    <property type="match status" value="1"/>
</dbReference>
<dbReference type="SUPFAM" id="SSF81767">
    <property type="entry name" value="Pre-protein crosslinking domain of SecA"/>
    <property type="match status" value="1"/>
</dbReference>
<dbReference type="PANTHER" id="PTHR30612:SF0">
    <property type="entry name" value="CHLOROPLAST PROTEIN-TRANSPORTING ATPASE"/>
    <property type="match status" value="1"/>
</dbReference>
<dbReference type="PRINTS" id="PR00906">
    <property type="entry name" value="SECA"/>
</dbReference>
<dbReference type="EMBL" id="JAUCAQ010000008">
    <property type="protein sequence ID" value="MDM7646356.1"/>
    <property type="molecule type" value="Genomic_DNA"/>
</dbReference>
<dbReference type="PROSITE" id="PS01312">
    <property type="entry name" value="SECA"/>
    <property type="match status" value="1"/>
</dbReference>
<dbReference type="NCBIfam" id="NF006630">
    <property type="entry name" value="PRK09200.1"/>
    <property type="match status" value="1"/>
</dbReference>
<dbReference type="HAMAP" id="MF_01382">
    <property type="entry name" value="SecA"/>
    <property type="match status" value="1"/>
</dbReference>
<dbReference type="PROSITE" id="PS51194">
    <property type="entry name" value="HELICASE_CTER"/>
    <property type="match status" value="1"/>
</dbReference>
<dbReference type="AlphaFoldDB" id="A0A9X3E887"/>
<evidence type="ECO:0000259" key="15">
    <source>
        <dbReference type="PROSITE" id="PS51192"/>
    </source>
</evidence>
<dbReference type="GO" id="GO:0008564">
    <property type="term" value="F:protein-exporting ATPase activity"/>
    <property type="evidence" value="ECO:0007669"/>
    <property type="project" value="UniProtKB-EC"/>
</dbReference>
<dbReference type="RefSeq" id="WP_114667423.1">
    <property type="nucleotide sequence ID" value="NZ_BMBR01000009.1"/>
</dbReference>
<comment type="subunit">
    <text evidence="12">Monomer and homodimer. Part of the essential Sec protein translocation apparatus which comprises SecA, SecYEG and auxiliary proteins SecDF. Other proteins may also be involved.</text>
</comment>
<evidence type="ECO:0000259" key="17">
    <source>
        <dbReference type="PROSITE" id="PS51196"/>
    </source>
</evidence>
<evidence type="ECO:0000256" key="7">
    <source>
        <dbReference type="ARBA" id="ARBA00022840"/>
    </source>
</evidence>
<dbReference type="GO" id="GO:0005829">
    <property type="term" value="C:cytosol"/>
    <property type="evidence" value="ECO:0007669"/>
    <property type="project" value="TreeGrafter"/>
</dbReference>
<dbReference type="InterPro" id="IPR001650">
    <property type="entry name" value="Helicase_C-like"/>
</dbReference>
<evidence type="ECO:0000256" key="3">
    <source>
        <dbReference type="ARBA" id="ARBA00022448"/>
    </source>
</evidence>
<accession>A0A9X3E887</accession>
<dbReference type="Pfam" id="PF01043">
    <property type="entry name" value="SecA_PP_bind"/>
    <property type="match status" value="1"/>
</dbReference>
<comment type="similarity">
    <text evidence="2 12 13">Belongs to the SecA family.</text>
</comment>
<dbReference type="InterPro" id="IPR011116">
    <property type="entry name" value="SecA_Wing/Scaffold"/>
</dbReference>
<evidence type="ECO:0000256" key="9">
    <source>
        <dbReference type="ARBA" id="ARBA00022967"/>
    </source>
</evidence>
<evidence type="ECO:0000256" key="11">
    <source>
        <dbReference type="ARBA" id="ARBA00023136"/>
    </source>
</evidence>
<dbReference type="Pfam" id="PF07517">
    <property type="entry name" value="SecA_DEAD"/>
    <property type="match status" value="1"/>
</dbReference>
<evidence type="ECO:0000313" key="21">
    <source>
        <dbReference type="Proteomes" id="UP001242903"/>
    </source>
</evidence>
<dbReference type="SMART" id="SM00958">
    <property type="entry name" value="SecA_PP_bind"/>
    <property type="match status" value="1"/>
</dbReference>
<evidence type="ECO:0000256" key="4">
    <source>
        <dbReference type="ARBA" id="ARBA00022475"/>
    </source>
</evidence>
<comment type="function">
    <text evidence="12">Part of the Sec protein translocase complex. Interacts with the SecYEG preprotein conducting channel. Has a central role in coupling the hydrolysis of ATP to the transfer of proteins into and across the cell membrane, serving as an ATP-driven molecular motor driving the stepwise translocation of polypeptide chains across the membrane.</text>
</comment>
<dbReference type="GO" id="GO:0005886">
    <property type="term" value="C:plasma membrane"/>
    <property type="evidence" value="ECO:0007669"/>
    <property type="project" value="UniProtKB-SubCell"/>
</dbReference>
<feature type="binding site" evidence="12">
    <location>
        <begin position="118"/>
        <end position="122"/>
    </location>
    <ligand>
        <name>ATP</name>
        <dbReference type="ChEBI" id="CHEBI:30616"/>
    </ligand>
</feature>
<evidence type="ECO:0000256" key="6">
    <source>
        <dbReference type="ARBA" id="ARBA00022741"/>
    </source>
</evidence>
<dbReference type="CDD" id="cd17928">
    <property type="entry name" value="DEXDc_SecA"/>
    <property type="match status" value="1"/>
</dbReference>
<feature type="domain" description="Helicase C-terminal" evidence="16">
    <location>
        <begin position="433"/>
        <end position="592"/>
    </location>
</feature>
<dbReference type="InterPro" id="IPR036266">
    <property type="entry name" value="SecA_Wing/Scaffold_sf"/>
</dbReference>
<dbReference type="EC" id="7.4.2.8" evidence="12"/>
<dbReference type="InterPro" id="IPR000185">
    <property type="entry name" value="SecA"/>
</dbReference>
<dbReference type="InterPro" id="IPR036670">
    <property type="entry name" value="SecA_X-link_sf"/>
</dbReference>
<comment type="catalytic activity">
    <reaction evidence="12">
        <text>ATP + H2O + cellular proteinSide 1 = ADP + phosphate + cellular proteinSide 2.</text>
        <dbReference type="EC" id="7.4.2.8"/>
    </reaction>
</comment>
<keyword evidence="10 12" id="KW-0811">Translocation</keyword>
<comment type="caution">
    <text evidence="18">The sequence shown here is derived from an EMBL/GenBank/DDBJ whole genome shotgun (WGS) entry which is preliminary data.</text>
</comment>
<dbReference type="InterPro" id="IPR044722">
    <property type="entry name" value="SecA_SF2_C"/>
</dbReference>
<dbReference type="NCBIfam" id="TIGR00963">
    <property type="entry name" value="secA"/>
    <property type="match status" value="1"/>
</dbReference>
<keyword evidence="3 12" id="KW-0813">Transport</keyword>
<dbReference type="GO" id="GO:0005524">
    <property type="term" value="F:ATP binding"/>
    <property type="evidence" value="ECO:0007669"/>
    <property type="project" value="UniProtKB-UniRule"/>
</dbReference>
<evidence type="ECO:0000256" key="10">
    <source>
        <dbReference type="ARBA" id="ARBA00023010"/>
    </source>
</evidence>
<evidence type="ECO:0000259" key="16">
    <source>
        <dbReference type="PROSITE" id="PS51194"/>
    </source>
</evidence>
<dbReference type="GO" id="GO:0017038">
    <property type="term" value="P:protein import"/>
    <property type="evidence" value="ECO:0007669"/>
    <property type="project" value="InterPro"/>
</dbReference>
<dbReference type="SUPFAM" id="SSF81886">
    <property type="entry name" value="Helical scaffold and wing domains of SecA"/>
    <property type="match status" value="1"/>
</dbReference>
<feature type="coiled-coil region" evidence="14">
    <location>
        <begin position="9"/>
        <end position="39"/>
    </location>
</feature>
<dbReference type="Gene3D" id="3.90.1440.10">
    <property type="entry name" value="SecA, preprotein cross-linking domain"/>
    <property type="match status" value="1"/>
</dbReference>
<evidence type="ECO:0000256" key="13">
    <source>
        <dbReference type="RuleBase" id="RU003874"/>
    </source>
</evidence>
<dbReference type="PROSITE" id="PS51196">
    <property type="entry name" value="SECA_MOTOR_DEAD"/>
    <property type="match status" value="1"/>
</dbReference>
<keyword evidence="9 12" id="KW-1278">Translocase</keyword>
<keyword evidence="6 12" id="KW-0547">Nucleotide-binding</keyword>
<dbReference type="GO" id="GO:0043952">
    <property type="term" value="P:protein transport by the Sec complex"/>
    <property type="evidence" value="ECO:0007669"/>
    <property type="project" value="TreeGrafter"/>
</dbReference>
<comment type="subcellular location">
    <subcellularLocation>
        <location evidence="12">Cell membrane</location>
        <topology evidence="12">Peripheral membrane protein</topology>
        <orientation evidence="12">Cytoplasmic side</orientation>
    </subcellularLocation>
    <subcellularLocation>
        <location evidence="12">Cytoplasm</location>
    </subcellularLocation>
    <subcellularLocation>
        <location evidence="1">Membrane</location>
        <topology evidence="1">Peripheral membrane protein</topology>
    </subcellularLocation>
    <text evidence="12">Distribution is 50-50.</text>
</comment>
<dbReference type="GO" id="GO:0006605">
    <property type="term" value="P:protein targeting"/>
    <property type="evidence" value="ECO:0007669"/>
    <property type="project" value="UniProtKB-UniRule"/>
</dbReference>
<dbReference type="CDD" id="cd18803">
    <property type="entry name" value="SF2_C_secA"/>
    <property type="match status" value="1"/>
</dbReference>
<evidence type="ECO:0000256" key="5">
    <source>
        <dbReference type="ARBA" id="ARBA00022490"/>
    </source>
</evidence>
<evidence type="ECO:0000256" key="14">
    <source>
        <dbReference type="SAM" id="Coils"/>
    </source>
</evidence>
<keyword evidence="5 12" id="KW-0963">Cytoplasm</keyword>
<dbReference type="GO" id="GO:0065002">
    <property type="term" value="P:intracellular protein transmembrane transport"/>
    <property type="evidence" value="ECO:0007669"/>
    <property type="project" value="UniProtKB-UniRule"/>
</dbReference>
<reference evidence="19 21" key="2">
    <citation type="submission" date="2023-06" db="EMBL/GenBank/DDBJ databases">
        <title>Draft Genome Sequences of lactic acid bacteria strains isolated from fermented milk products.</title>
        <authorList>
            <person name="Elcheninov A.G."/>
            <person name="Klyukina A."/>
            <person name="Zayulina K.S."/>
            <person name="Gavirova L.A."/>
            <person name="Shcherbakova P.A."/>
            <person name="Shestakov A.I."/>
            <person name="Kublanov I.V."/>
            <person name="Kochetkova T.V."/>
        </authorList>
    </citation>
    <scope>NUCLEOTIDE SEQUENCE [LARGE SCALE GENOMIC DNA]</scope>
    <source>
        <strain evidence="19 21">TOM.81</strain>
    </source>
</reference>
<dbReference type="InterPro" id="IPR011115">
    <property type="entry name" value="SecA_DEAD"/>
</dbReference>
<proteinExistence type="inferred from homology"/>
<reference evidence="18" key="1">
    <citation type="submission" date="2018-08" db="EMBL/GenBank/DDBJ databases">
        <title>Draft genome sequences of Leuconostoc spp. and Weissella spp. with biocontrol potential.</title>
        <authorList>
            <person name="Lo R."/>
            <person name="Ho V.T.T."/>
            <person name="Turner M.S."/>
        </authorList>
    </citation>
    <scope>NUCLEOTIDE SEQUENCE</scope>
    <source>
        <strain evidence="18">156</strain>
    </source>
</reference>
<evidence type="ECO:0000313" key="20">
    <source>
        <dbReference type="Proteomes" id="UP001080333"/>
    </source>
</evidence>
<keyword evidence="7 12" id="KW-0067">ATP-binding</keyword>
<evidence type="ECO:0000256" key="12">
    <source>
        <dbReference type="HAMAP-Rule" id="MF_01382"/>
    </source>
</evidence>
<dbReference type="InterPro" id="IPR014001">
    <property type="entry name" value="Helicase_ATP-bd"/>
</dbReference>
<dbReference type="PANTHER" id="PTHR30612">
    <property type="entry name" value="SECA INNER MEMBRANE COMPONENT OF SEC PROTEIN SECRETION SYSTEM"/>
    <property type="match status" value="1"/>
</dbReference>
<organism evidence="18 20">
    <name type="scientific">Leuconostoc falkenbergense</name>
    <dbReference type="NCBI Taxonomy" id="2766470"/>
    <lineage>
        <taxon>Bacteria</taxon>
        <taxon>Bacillati</taxon>
        <taxon>Bacillota</taxon>
        <taxon>Bacilli</taxon>
        <taxon>Lactobacillales</taxon>
        <taxon>Lactobacillaceae</taxon>
        <taxon>Leuconostoc</taxon>
    </lineage>
</organism>
<keyword evidence="21" id="KW-1185">Reference proteome</keyword>